<dbReference type="GO" id="GO:0006281">
    <property type="term" value="P:DNA repair"/>
    <property type="evidence" value="ECO:0007669"/>
    <property type="project" value="UniProtKB-KW"/>
</dbReference>
<protein>
    <recommendedName>
        <fullName evidence="14">Tyrosyl-DNA phosphodiesterase 1</fullName>
    </recommendedName>
</protein>
<evidence type="ECO:0000256" key="9">
    <source>
        <dbReference type="PIRSR" id="PIRSR610347-1"/>
    </source>
</evidence>
<proteinExistence type="inferred from homology"/>
<feature type="binding site" evidence="10">
    <location>
        <position position="327"/>
    </location>
    <ligand>
        <name>substrate</name>
    </ligand>
</feature>
<evidence type="ECO:0000256" key="4">
    <source>
        <dbReference type="ARBA" id="ARBA00022763"/>
    </source>
</evidence>
<dbReference type="GO" id="GO:0003697">
    <property type="term" value="F:single-stranded DNA binding"/>
    <property type="evidence" value="ECO:0007669"/>
    <property type="project" value="TreeGrafter"/>
</dbReference>
<dbReference type="GO" id="GO:0017005">
    <property type="term" value="F:3'-tyrosyl-DNA phosphodiesterase activity"/>
    <property type="evidence" value="ECO:0007669"/>
    <property type="project" value="TreeGrafter"/>
</dbReference>
<accession>A0A9C7URN5</accession>
<organism evidence="12 13">
    <name type="scientific">Galdieria partita</name>
    <dbReference type="NCBI Taxonomy" id="83374"/>
    <lineage>
        <taxon>Eukaryota</taxon>
        <taxon>Rhodophyta</taxon>
        <taxon>Bangiophyceae</taxon>
        <taxon>Galdieriales</taxon>
        <taxon>Galdieriaceae</taxon>
        <taxon>Galdieria</taxon>
    </lineage>
</organism>
<dbReference type="Pfam" id="PF06087">
    <property type="entry name" value="Tyr-DNA_phospho"/>
    <property type="match status" value="1"/>
</dbReference>
<evidence type="ECO:0000256" key="6">
    <source>
        <dbReference type="ARBA" id="ARBA00022839"/>
    </source>
</evidence>
<dbReference type="SUPFAM" id="SSF56024">
    <property type="entry name" value="Phospholipase D/nuclease"/>
    <property type="match status" value="2"/>
</dbReference>
<comment type="subcellular location">
    <subcellularLocation>
        <location evidence="1">Nucleus</location>
    </subcellularLocation>
</comment>
<dbReference type="PANTHER" id="PTHR12415">
    <property type="entry name" value="TYROSYL-DNA PHOSPHODIESTERASE 1"/>
    <property type="match status" value="1"/>
</dbReference>
<dbReference type="GO" id="GO:0003690">
    <property type="term" value="F:double-stranded DNA binding"/>
    <property type="evidence" value="ECO:0007669"/>
    <property type="project" value="TreeGrafter"/>
</dbReference>
<evidence type="ECO:0000256" key="8">
    <source>
        <dbReference type="ARBA" id="ARBA00023242"/>
    </source>
</evidence>
<comment type="caution">
    <text evidence="12">The sequence shown here is derived from an EMBL/GenBank/DDBJ whole genome shotgun (WGS) entry which is preliminary data.</text>
</comment>
<dbReference type="Proteomes" id="UP001061958">
    <property type="component" value="Unassembled WGS sequence"/>
</dbReference>
<sequence>MSQKDLVDSLGFYLNQVEGAVSIFTKSLDEIFQPGFHSVLLTNYMFDLSWLFQRIPLLLTAERLLIVHGDEQEYQPFSPCHFITFHKPRLPFRYGTHHTKLIILFYRTTVRFVLTTANMIQSDWENKTQGLFLKDFPQTGELKPCPFLETMDDYLSALGKPLDYYRSLLCKYDFSNAGVVLIPSVPGYHGGQSLDKYGHRSLHSNISRYCSISDEQRRRHQRRKNTHSSFRLLLQCSSIGSISEKWLTQEFFHSIVSSCWKQDDWHSCFEWDLMWPSVQQVRNSIQGYASGAAFPWAKKNYRSFQTSHLCLWNAHFFKRDAWLPHMKSYMAYQENGNIFWFLLTSANLSTAAWGSLVHNQSQLFIRSYELGVLWTPMLCSYAHPVNNTVIQLTTPQHITSYYPQETNSNTLFCLPLPFQLPPQHYDSNDLPWLWDVTYQSPDRFGNTWPLEWNVE</sequence>
<dbReference type="Gene3D" id="3.30.870.10">
    <property type="entry name" value="Endonuclease Chain A"/>
    <property type="match status" value="2"/>
</dbReference>
<dbReference type="OrthoDB" id="47785at2759"/>
<evidence type="ECO:0000256" key="11">
    <source>
        <dbReference type="PIRSR" id="PIRSR610347-3"/>
    </source>
</evidence>
<evidence type="ECO:0000256" key="10">
    <source>
        <dbReference type="PIRSR" id="PIRSR610347-2"/>
    </source>
</evidence>
<comment type="similarity">
    <text evidence="2">Belongs to the tyrosyl-DNA phosphodiesterase family.</text>
</comment>
<feature type="active site" description="Nucleophile" evidence="9">
    <location>
        <position position="98"/>
    </location>
</feature>
<evidence type="ECO:0000256" key="3">
    <source>
        <dbReference type="ARBA" id="ARBA00022722"/>
    </source>
</evidence>
<reference evidence="12" key="2">
    <citation type="submission" date="2022-01" db="EMBL/GenBank/DDBJ databases">
        <authorList>
            <person name="Hirooka S."/>
            <person name="Miyagishima S.Y."/>
        </authorList>
    </citation>
    <scope>NUCLEOTIDE SEQUENCE</scope>
    <source>
        <strain evidence="12">NBRC 102759</strain>
    </source>
</reference>
<gene>
    <name evidence="12" type="ORF">GpartN1_g4909.t1</name>
</gene>
<keyword evidence="8" id="KW-0539">Nucleus</keyword>
<evidence type="ECO:0008006" key="14">
    <source>
        <dbReference type="Google" id="ProtNLM"/>
    </source>
</evidence>
<dbReference type="GO" id="GO:0005634">
    <property type="term" value="C:nucleus"/>
    <property type="evidence" value="ECO:0007669"/>
    <property type="project" value="UniProtKB-SubCell"/>
</dbReference>
<name>A0A9C7URN5_9RHOD</name>
<keyword evidence="6" id="KW-0269">Exonuclease</keyword>
<evidence type="ECO:0000256" key="1">
    <source>
        <dbReference type="ARBA" id="ARBA00004123"/>
    </source>
</evidence>
<evidence type="ECO:0000313" key="13">
    <source>
        <dbReference type="Proteomes" id="UP001061958"/>
    </source>
</evidence>
<keyword evidence="4" id="KW-0227">DNA damage</keyword>
<keyword evidence="7" id="KW-0234">DNA repair</keyword>
<evidence type="ECO:0000256" key="7">
    <source>
        <dbReference type="ARBA" id="ARBA00023204"/>
    </source>
</evidence>
<keyword evidence="13" id="KW-1185">Reference proteome</keyword>
<dbReference type="AlphaFoldDB" id="A0A9C7URN5"/>
<feature type="active site" description="Proton donor/acceptor" evidence="9">
    <location>
        <position position="325"/>
    </location>
</feature>
<feature type="binding site" evidence="10">
    <location>
        <position position="100"/>
    </location>
    <ligand>
        <name>substrate</name>
    </ligand>
</feature>
<keyword evidence="3" id="KW-0540">Nuclease</keyword>
<evidence type="ECO:0000256" key="5">
    <source>
        <dbReference type="ARBA" id="ARBA00022801"/>
    </source>
</evidence>
<dbReference type="PANTHER" id="PTHR12415:SF0">
    <property type="entry name" value="TYROSYL-DNA PHOSPHODIESTERASE 1"/>
    <property type="match status" value="1"/>
</dbReference>
<dbReference type="InterPro" id="IPR010347">
    <property type="entry name" value="Tdp1"/>
</dbReference>
<evidence type="ECO:0000313" key="12">
    <source>
        <dbReference type="EMBL" id="GJQ13118.1"/>
    </source>
</evidence>
<evidence type="ECO:0000256" key="2">
    <source>
        <dbReference type="ARBA" id="ARBA00010205"/>
    </source>
</evidence>
<dbReference type="EMBL" id="BQMJ01000040">
    <property type="protein sequence ID" value="GJQ13118.1"/>
    <property type="molecule type" value="Genomic_DNA"/>
</dbReference>
<keyword evidence="5" id="KW-0378">Hydrolase</keyword>
<dbReference type="CDD" id="cd09122">
    <property type="entry name" value="PLDc_Tdp1_1"/>
    <property type="match status" value="1"/>
</dbReference>
<dbReference type="GO" id="GO:0004527">
    <property type="term" value="F:exonuclease activity"/>
    <property type="evidence" value="ECO:0007669"/>
    <property type="project" value="UniProtKB-KW"/>
</dbReference>
<feature type="site" description="Interaction with DNA" evidence="11">
    <location>
        <position position="349"/>
    </location>
</feature>
<reference evidence="12" key="1">
    <citation type="journal article" date="2022" name="Proc. Natl. Acad. Sci. U.S.A.">
        <title>Life cycle and functional genomics of the unicellular red alga Galdieria for elucidating algal and plant evolution and industrial use.</title>
        <authorList>
            <person name="Hirooka S."/>
            <person name="Itabashi T."/>
            <person name="Ichinose T.M."/>
            <person name="Onuma R."/>
            <person name="Fujiwara T."/>
            <person name="Yamashita S."/>
            <person name="Jong L.W."/>
            <person name="Tomita R."/>
            <person name="Iwane A.H."/>
            <person name="Miyagishima S.Y."/>
        </authorList>
    </citation>
    <scope>NUCLEOTIDE SEQUENCE</scope>
    <source>
        <strain evidence="12">NBRC 102759</strain>
    </source>
</reference>